<evidence type="ECO:0000313" key="1">
    <source>
        <dbReference type="EMBL" id="MCX5571351.1"/>
    </source>
</evidence>
<accession>A0A9X3E527</accession>
<keyword evidence="2" id="KW-1185">Reference proteome</keyword>
<gene>
    <name evidence="1" type="ORF">OSH07_19280</name>
</gene>
<sequence length="88" mass="9611">MSLTRGEQIRMLGWTVPWAPEASSPPCPRRRCGLYRPAERAVLVEGQLVITADAEAVDGIGRLEPSMSRMGIDQNAARSSLSFPKRSA</sequence>
<dbReference type="RefSeq" id="WP_266340300.1">
    <property type="nucleotide sequence ID" value="NZ_JAPKNK010000009.1"/>
</dbReference>
<comment type="caution">
    <text evidence="1">The sequence shown here is derived from an EMBL/GenBank/DDBJ whole genome shotgun (WGS) entry which is preliminary data.</text>
</comment>
<dbReference type="EMBL" id="JAPKNK010000009">
    <property type="protein sequence ID" value="MCX5571351.1"/>
    <property type="molecule type" value="Genomic_DNA"/>
</dbReference>
<protein>
    <submittedName>
        <fullName evidence="1">Uncharacterized protein</fullName>
    </submittedName>
</protein>
<organism evidence="1 2">
    <name type="scientific">Kaistia nematophila</name>
    <dbReference type="NCBI Taxonomy" id="2994654"/>
    <lineage>
        <taxon>Bacteria</taxon>
        <taxon>Pseudomonadati</taxon>
        <taxon>Pseudomonadota</taxon>
        <taxon>Alphaproteobacteria</taxon>
        <taxon>Hyphomicrobiales</taxon>
        <taxon>Kaistiaceae</taxon>
        <taxon>Kaistia</taxon>
    </lineage>
</organism>
<evidence type="ECO:0000313" key="2">
    <source>
        <dbReference type="Proteomes" id="UP001144805"/>
    </source>
</evidence>
<proteinExistence type="predicted"/>
<reference evidence="1" key="1">
    <citation type="submission" date="2022-11" db="EMBL/GenBank/DDBJ databases">
        <title>Biodiversity and phylogenetic relationships of bacteria.</title>
        <authorList>
            <person name="Machado R.A.R."/>
            <person name="Bhat A."/>
            <person name="Loulou A."/>
            <person name="Kallel S."/>
        </authorList>
    </citation>
    <scope>NUCLEOTIDE SEQUENCE</scope>
    <source>
        <strain evidence="1">K-TC2</strain>
    </source>
</reference>
<name>A0A9X3E527_9HYPH</name>
<dbReference type="AlphaFoldDB" id="A0A9X3E527"/>
<dbReference type="Proteomes" id="UP001144805">
    <property type="component" value="Unassembled WGS sequence"/>
</dbReference>